<feature type="non-terminal residue" evidence="2">
    <location>
        <position position="1"/>
    </location>
</feature>
<keyword evidence="3" id="KW-1185">Reference proteome</keyword>
<comment type="caution">
    <text evidence="2">The sequence shown here is derived from an EMBL/GenBank/DDBJ whole genome shotgun (WGS) entry which is preliminary data.</text>
</comment>
<accession>A0A1R3H2R8</accession>
<dbReference type="Gramene" id="OMO64540">
    <property type="protein sequence ID" value="OMO64540"/>
    <property type="gene ID" value="CCACVL1_21687"/>
</dbReference>
<feature type="region of interest" description="Disordered" evidence="1">
    <location>
        <begin position="1"/>
        <end position="23"/>
    </location>
</feature>
<evidence type="ECO:0000256" key="1">
    <source>
        <dbReference type="SAM" id="MobiDB-lite"/>
    </source>
</evidence>
<dbReference type="AlphaFoldDB" id="A0A1R3H2R8"/>
<evidence type="ECO:0000313" key="3">
    <source>
        <dbReference type="Proteomes" id="UP000188268"/>
    </source>
</evidence>
<name>A0A1R3H2R8_COCAP</name>
<protein>
    <submittedName>
        <fullName evidence="2">Uncharacterized protein</fullName>
    </submittedName>
</protein>
<sequence>YEASRTANVEVIKESKRMKASRN</sequence>
<dbReference type="Proteomes" id="UP000188268">
    <property type="component" value="Unassembled WGS sequence"/>
</dbReference>
<reference evidence="2 3" key="1">
    <citation type="submission" date="2013-09" db="EMBL/GenBank/DDBJ databases">
        <title>Corchorus capsularis genome sequencing.</title>
        <authorList>
            <person name="Alam M."/>
            <person name="Haque M.S."/>
            <person name="Islam M.S."/>
            <person name="Emdad E.M."/>
            <person name="Islam M.M."/>
            <person name="Ahmed B."/>
            <person name="Halim A."/>
            <person name="Hossen Q.M.M."/>
            <person name="Hossain M.Z."/>
            <person name="Ahmed R."/>
            <person name="Khan M.M."/>
            <person name="Islam R."/>
            <person name="Rashid M.M."/>
            <person name="Khan S.A."/>
            <person name="Rahman M.S."/>
            <person name="Alam M."/>
        </authorList>
    </citation>
    <scope>NUCLEOTIDE SEQUENCE [LARGE SCALE GENOMIC DNA]</scope>
    <source>
        <strain evidence="3">cv. CVL-1</strain>
        <tissue evidence="2">Whole seedling</tissue>
    </source>
</reference>
<gene>
    <name evidence="2" type="ORF">CCACVL1_21687</name>
</gene>
<organism evidence="2 3">
    <name type="scientific">Corchorus capsularis</name>
    <name type="common">Jute</name>
    <dbReference type="NCBI Taxonomy" id="210143"/>
    <lineage>
        <taxon>Eukaryota</taxon>
        <taxon>Viridiplantae</taxon>
        <taxon>Streptophyta</taxon>
        <taxon>Embryophyta</taxon>
        <taxon>Tracheophyta</taxon>
        <taxon>Spermatophyta</taxon>
        <taxon>Magnoliopsida</taxon>
        <taxon>eudicotyledons</taxon>
        <taxon>Gunneridae</taxon>
        <taxon>Pentapetalae</taxon>
        <taxon>rosids</taxon>
        <taxon>malvids</taxon>
        <taxon>Malvales</taxon>
        <taxon>Malvaceae</taxon>
        <taxon>Grewioideae</taxon>
        <taxon>Apeibeae</taxon>
        <taxon>Corchorus</taxon>
    </lineage>
</organism>
<dbReference type="EMBL" id="AWWV01012789">
    <property type="protein sequence ID" value="OMO64540.1"/>
    <property type="molecule type" value="Genomic_DNA"/>
</dbReference>
<evidence type="ECO:0000313" key="2">
    <source>
        <dbReference type="EMBL" id="OMO64540.1"/>
    </source>
</evidence>
<proteinExistence type="predicted"/>